<evidence type="ECO:0000259" key="3">
    <source>
        <dbReference type="Pfam" id="PF00294"/>
    </source>
</evidence>
<evidence type="ECO:0000256" key="2">
    <source>
        <dbReference type="ARBA" id="ARBA00022777"/>
    </source>
</evidence>
<evidence type="ECO:0000313" key="4">
    <source>
        <dbReference type="EMBL" id="MDA3731958.1"/>
    </source>
</evidence>
<keyword evidence="5" id="KW-1185">Reference proteome</keyword>
<keyword evidence="2 4" id="KW-0418">Kinase</keyword>
<name>A0AA42J184_9FIRM</name>
<dbReference type="RefSeq" id="WP_271012263.1">
    <property type="nucleotide sequence ID" value="NZ_JAQIFT010000043.1"/>
</dbReference>
<dbReference type="Pfam" id="PF00294">
    <property type="entry name" value="PfkB"/>
    <property type="match status" value="1"/>
</dbReference>
<reference evidence="4" key="1">
    <citation type="journal article" date="2023" name="Int. J. Syst. Evol. Microbiol.">
        <title>&lt;i&gt;Holtiella tumoricola&lt;/i&gt; gen. nov. sp. nov., isolated from a human clinical sample.</title>
        <authorList>
            <person name="Allen-Vercoe E."/>
            <person name="Daigneault M.C."/>
            <person name="Vancuren S.J."/>
            <person name="Cochrane K."/>
            <person name="O'Neal L.L."/>
            <person name="Sankaranarayanan K."/>
            <person name="Lawson P.A."/>
        </authorList>
    </citation>
    <scope>NUCLEOTIDE SEQUENCE</scope>
    <source>
        <strain evidence="4">CC70A</strain>
    </source>
</reference>
<feature type="domain" description="Carbohydrate kinase PfkB" evidence="3">
    <location>
        <begin position="26"/>
        <end position="316"/>
    </location>
</feature>
<dbReference type="InterPro" id="IPR011611">
    <property type="entry name" value="PfkB_dom"/>
</dbReference>
<dbReference type="AlphaFoldDB" id="A0AA42J184"/>
<comment type="caution">
    <text evidence="4">The sequence shown here is derived from an EMBL/GenBank/DDBJ whole genome shotgun (WGS) entry which is preliminary data.</text>
</comment>
<evidence type="ECO:0000256" key="1">
    <source>
        <dbReference type="ARBA" id="ARBA00022679"/>
    </source>
</evidence>
<evidence type="ECO:0000313" key="5">
    <source>
        <dbReference type="Proteomes" id="UP001169242"/>
    </source>
</evidence>
<protein>
    <submittedName>
        <fullName evidence="4">Carbohydrate kinase family protein</fullName>
    </submittedName>
</protein>
<dbReference type="InterPro" id="IPR029056">
    <property type="entry name" value="Ribokinase-like"/>
</dbReference>
<organism evidence="4 5">
    <name type="scientific">Holtiella tumoricola</name>
    <dbReference type="NCBI Taxonomy" id="3018743"/>
    <lineage>
        <taxon>Bacteria</taxon>
        <taxon>Bacillati</taxon>
        <taxon>Bacillota</taxon>
        <taxon>Clostridia</taxon>
        <taxon>Lachnospirales</taxon>
        <taxon>Cellulosilyticaceae</taxon>
        <taxon>Holtiella</taxon>
    </lineage>
</organism>
<dbReference type="Proteomes" id="UP001169242">
    <property type="component" value="Unassembled WGS sequence"/>
</dbReference>
<dbReference type="GO" id="GO:0016301">
    <property type="term" value="F:kinase activity"/>
    <property type="evidence" value="ECO:0007669"/>
    <property type="project" value="UniProtKB-KW"/>
</dbReference>
<dbReference type="SUPFAM" id="SSF53613">
    <property type="entry name" value="Ribokinase-like"/>
    <property type="match status" value="1"/>
</dbReference>
<keyword evidence="1" id="KW-0808">Transferase</keyword>
<dbReference type="EMBL" id="JAQIFT010000043">
    <property type="protein sequence ID" value="MDA3731958.1"/>
    <property type="molecule type" value="Genomic_DNA"/>
</dbReference>
<sequence length="335" mass="37269">MNRKGITVAGTLLVDNYFLIDTYPEQGKLVNIRGKKMDIGGSGNLILDLAKLDSSLQVKVSAIIGKDNYGAFVKQTLGQYPNVLQDNITEEGDSSFTMVMNAQDNQQRTFFYLPSASDLYDESYINWKEVDADIFHLEYLLLMEKVDAPDPIYGTHGAKILHDAKMRNMKTSIDMVSETSERGRDIVKAALKYTDYCTINEVEAEVITGLSLLENDRLIEENIHEALYELERFGVSTWAIIHSPTCSYGMDCKTKTIFKVNSLKLSKNYIKGSTGAGDAFCSGVLYAAYKGQEIEEAMQLGCACAACSLSEVSGTAGMRSYQEVMDVYKQYSNCK</sequence>
<gene>
    <name evidence="4" type="ORF">PBV87_10750</name>
</gene>
<dbReference type="GO" id="GO:0005829">
    <property type="term" value="C:cytosol"/>
    <property type="evidence" value="ECO:0007669"/>
    <property type="project" value="TreeGrafter"/>
</dbReference>
<dbReference type="Gene3D" id="3.40.1190.20">
    <property type="match status" value="1"/>
</dbReference>
<dbReference type="PANTHER" id="PTHR10584:SF166">
    <property type="entry name" value="RIBOKINASE"/>
    <property type="match status" value="1"/>
</dbReference>
<proteinExistence type="predicted"/>
<dbReference type="PANTHER" id="PTHR10584">
    <property type="entry name" value="SUGAR KINASE"/>
    <property type="match status" value="1"/>
</dbReference>
<accession>A0AA42J184</accession>